<dbReference type="AlphaFoldDB" id="A0AAD6U0E2"/>
<gene>
    <name evidence="1" type="ORF">B0H15DRAFT_953442</name>
</gene>
<keyword evidence="2" id="KW-1185">Reference proteome</keyword>
<evidence type="ECO:0000313" key="1">
    <source>
        <dbReference type="EMBL" id="KAJ7080572.1"/>
    </source>
</evidence>
<proteinExistence type="predicted"/>
<evidence type="ECO:0000313" key="2">
    <source>
        <dbReference type="Proteomes" id="UP001222325"/>
    </source>
</evidence>
<dbReference type="EMBL" id="JARJCN010000054">
    <property type="protein sequence ID" value="KAJ7080572.1"/>
    <property type="molecule type" value="Genomic_DNA"/>
</dbReference>
<name>A0AAD6U0E2_9AGAR</name>
<accession>A0AAD6U0E2</accession>
<reference evidence="1" key="1">
    <citation type="submission" date="2023-03" db="EMBL/GenBank/DDBJ databases">
        <title>Massive genome expansion in bonnet fungi (Mycena s.s.) driven by repeated elements and novel gene families across ecological guilds.</title>
        <authorList>
            <consortium name="Lawrence Berkeley National Laboratory"/>
            <person name="Harder C.B."/>
            <person name="Miyauchi S."/>
            <person name="Viragh M."/>
            <person name="Kuo A."/>
            <person name="Thoen E."/>
            <person name="Andreopoulos B."/>
            <person name="Lu D."/>
            <person name="Skrede I."/>
            <person name="Drula E."/>
            <person name="Henrissat B."/>
            <person name="Morin E."/>
            <person name="Kohler A."/>
            <person name="Barry K."/>
            <person name="LaButti K."/>
            <person name="Morin E."/>
            <person name="Salamov A."/>
            <person name="Lipzen A."/>
            <person name="Mereny Z."/>
            <person name="Hegedus B."/>
            <person name="Baldrian P."/>
            <person name="Stursova M."/>
            <person name="Weitz H."/>
            <person name="Taylor A."/>
            <person name="Grigoriev I.V."/>
            <person name="Nagy L.G."/>
            <person name="Martin F."/>
            <person name="Kauserud H."/>
        </authorList>
    </citation>
    <scope>NUCLEOTIDE SEQUENCE</scope>
    <source>
        <strain evidence="1">CBHHK173m</strain>
    </source>
</reference>
<dbReference type="Proteomes" id="UP001222325">
    <property type="component" value="Unassembled WGS sequence"/>
</dbReference>
<sequence>MLLSSAHRTTIEHVLYCDIYVGDRADRLVLTLADQPHLPRLVRSLNFGSSLCARVDMDPWAKVLPFLCNLRHLVIAHHVPLESWLLPSLQLRLLSFTSRGSLSGAWATFISSQTSLRELVCYGDFFATVPGREKLPDLRSITGRTEDVGKFARFYSLEHFSITFGTLTAKDLLRFEVSPARLQTMFPVLRSVMLDQDGNWFPLFKQKSEGKTRLSRYVRGKMAWSGATNGEGPERVWASTTPAQQDYWAHVMRFVTADMHELHRLREELLEDARIRSELRWLYHQQLAAPCSRNPCGMGPSVRRERLDV</sequence>
<comment type="caution">
    <text evidence="1">The sequence shown here is derived from an EMBL/GenBank/DDBJ whole genome shotgun (WGS) entry which is preliminary data.</text>
</comment>
<protein>
    <submittedName>
        <fullName evidence="1">Uncharacterized protein</fullName>
    </submittedName>
</protein>
<organism evidence="1 2">
    <name type="scientific">Mycena belliarum</name>
    <dbReference type="NCBI Taxonomy" id="1033014"/>
    <lineage>
        <taxon>Eukaryota</taxon>
        <taxon>Fungi</taxon>
        <taxon>Dikarya</taxon>
        <taxon>Basidiomycota</taxon>
        <taxon>Agaricomycotina</taxon>
        <taxon>Agaricomycetes</taxon>
        <taxon>Agaricomycetidae</taxon>
        <taxon>Agaricales</taxon>
        <taxon>Marasmiineae</taxon>
        <taxon>Mycenaceae</taxon>
        <taxon>Mycena</taxon>
    </lineage>
</organism>